<name>A0ABY4VXE0_9BURK</name>
<gene>
    <name evidence="3" type="primary">pgaA</name>
    <name evidence="3" type="ORF">NDR89_12105</name>
</gene>
<evidence type="ECO:0000313" key="4">
    <source>
        <dbReference type="Proteomes" id="UP001056648"/>
    </source>
</evidence>
<dbReference type="RefSeq" id="WP_252253393.1">
    <property type="nucleotide sequence ID" value="NZ_CP098736.1"/>
</dbReference>
<dbReference type="InterPro" id="IPR011990">
    <property type="entry name" value="TPR-like_helical_dom_sf"/>
</dbReference>
<evidence type="ECO:0000256" key="1">
    <source>
        <dbReference type="SAM" id="SignalP"/>
    </source>
</evidence>
<evidence type="ECO:0000313" key="3">
    <source>
        <dbReference type="EMBL" id="USE80511.1"/>
    </source>
</evidence>
<dbReference type="Pfam" id="PF14559">
    <property type="entry name" value="TPR_19"/>
    <property type="match status" value="1"/>
</dbReference>
<dbReference type="EMBL" id="CP098736">
    <property type="protein sequence ID" value="USE80511.1"/>
    <property type="molecule type" value="Genomic_DNA"/>
</dbReference>
<dbReference type="PROSITE" id="PS51318">
    <property type="entry name" value="TAT"/>
    <property type="match status" value="1"/>
</dbReference>
<sequence length="845" mass="94372">MTRHSRSPARVPADSRRLRALRRRTPVQLAVGLAAAMSCLAVPAHAAPAQADQQYDALIQRARAGDYEPALTALRERLAQAPADRRAAYDRMIIAGWAGRPAEVLETYRGLGGDASQLPAEVLAAVARAERDERQWDASLAHYREGRQRFPARQDFALGEILVLADSGRTADAVAAGRALVERQPSSPDARIALAYAHTRANDPYEALFEADRAHGLAPQRKDVVREYVRALEHAGLPEAALRVADEHPGLLDRADRLELELDATAEQVRLADMPTRTEAERFAIADRALARYEQLLPQLRGTGPRGEAQLRRARIDRLAALHARVRMQDLVDEYEALRAEGVEVPAFALSDVAAAYLYLRHPEQAETLYAQAIREAYPPGGDAEARLAAQTGLYYAHAEAEKFPPAGEVVEQASAEQPRWRWLRGQPTRQPNDLWLDAAEVSARSRRQADDTVDAQQRLEELVSHAPGNSRLRVLLAELYRARGWPRQAEGELKLAETLEPRAVPLEVQQGHAALDLQEWRQAEMLRNDTMARYPEDLAVRRLDRDWQVHNKSELRIEGYRGLANDSAVVGNGNFGIEAVLYSPPIHYDWRAFGGIGYATGRFQEGSVDYRWARTGVQYRVRDLTLEGEVSAHDYGGGNGGRAGGRLSAQYDIDDRWQVGASGALRSTGTPLRALKQGIYADTLAAFARYRASERSEWMFTVAPSRFSDGNDRLEGGVAGVQRFYTAPHLKGDLLVDIWASRNTRRDTPYYNPRSDLTMLPSVRLTHTLHRRYETVWEQQFLAGAGAYAQRGYGTGAIMMIGYGQRFRTNDVFDVGATITGTSRPYDGQRERELRIVFDLTYRF</sequence>
<keyword evidence="4" id="KW-1185">Reference proteome</keyword>
<dbReference type="InterPro" id="IPR023870">
    <property type="entry name" value="PGA_export_porin_PgaA"/>
</dbReference>
<evidence type="ECO:0000259" key="2">
    <source>
        <dbReference type="Pfam" id="PF21197"/>
    </source>
</evidence>
<feature type="domain" description="PgaA membrane beta barrel" evidence="2">
    <location>
        <begin position="550"/>
        <end position="845"/>
    </location>
</feature>
<dbReference type="Proteomes" id="UP001056648">
    <property type="component" value="Chromosome 2"/>
</dbReference>
<feature type="chain" id="PRO_5045896797" evidence="1">
    <location>
        <begin position="47"/>
        <end position="845"/>
    </location>
</feature>
<reference evidence="3" key="1">
    <citation type="submission" date="2022-06" db="EMBL/GenBank/DDBJ databases">
        <title>Complete genome sequence and characterization of Cupriavidus gilardii QJ1 isolated from contaminating cells.</title>
        <authorList>
            <person name="Qi J."/>
        </authorList>
    </citation>
    <scope>NUCLEOTIDE SEQUENCE</scope>
    <source>
        <strain evidence="3">QJ1</strain>
    </source>
</reference>
<proteinExistence type="predicted"/>
<organism evidence="3 4">
    <name type="scientific">Cupriavidus gilardii</name>
    <dbReference type="NCBI Taxonomy" id="82541"/>
    <lineage>
        <taxon>Bacteria</taxon>
        <taxon>Pseudomonadati</taxon>
        <taxon>Pseudomonadota</taxon>
        <taxon>Betaproteobacteria</taxon>
        <taxon>Burkholderiales</taxon>
        <taxon>Burkholderiaceae</taxon>
        <taxon>Cupriavidus</taxon>
    </lineage>
</organism>
<feature type="signal peptide" evidence="1">
    <location>
        <begin position="1"/>
        <end position="46"/>
    </location>
</feature>
<dbReference type="NCBIfam" id="TIGR03939">
    <property type="entry name" value="PGA_TPR_OMP"/>
    <property type="match status" value="1"/>
</dbReference>
<dbReference type="InterPro" id="IPR006311">
    <property type="entry name" value="TAT_signal"/>
</dbReference>
<dbReference type="InterPro" id="IPR049003">
    <property type="entry name" value="PgaA_barrel"/>
</dbReference>
<accession>A0ABY4VXE0</accession>
<dbReference type="Pfam" id="PF21197">
    <property type="entry name" value="PgaA_barrel"/>
    <property type="match status" value="1"/>
</dbReference>
<keyword evidence="1" id="KW-0732">Signal</keyword>
<dbReference type="SUPFAM" id="SSF48452">
    <property type="entry name" value="TPR-like"/>
    <property type="match status" value="2"/>
</dbReference>
<dbReference type="Gene3D" id="1.25.40.10">
    <property type="entry name" value="Tetratricopeptide repeat domain"/>
    <property type="match status" value="2"/>
</dbReference>
<protein>
    <submittedName>
        <fullName evidence="3">Poly-beta-1,6 N-acetyl-D-glucosamine export porin PgaA</fullName>
    </submittedName>
</protein>